<proteinExistence type="predicted"/>
<evidence type="ECO:0000256" key="1">
    <source>
        <dbReference type="SAM" id="MobiDB-lite"/>
    </source>
</evidence>
<organism evidence="3 4">
    <name type="scientific">Exophiala spinifera</name>
    <dbReference type="NCBI Taxonomy" id="91928"/>
    <lineage>
        <taxon>Eukaryota</taxon>
        <taxon>Fungi</taxon>
        <taxon>Dikarya</taxon>
        <taxon>Ascomycota</taxon>
        <taxon>Pezizomycotina</taxon>
        <taxon>Eurotiomycetes</taxon>
        <taxon>Chaetothyriomycetidae</taxon>
        <taxon>Chaetothyriales</taxon>
        <taxon>Herpotrichiellaceae</taxon>
        <taxon>Exophiala</taxon>
    </lineage>
</organism>
<keyword evidence="2" id="KW-1133">Transmembrane helix</keyword>
<dbReference type="VEuPathDB" id="FungiDB:PV08_09434"/>
<feature type="transmembrane region" description="Helical" evidence="2">
    <location>
        <begin position="28"/>
        <end position="49"/>
    </location>
</feature>
<accession>A0A0D2BLU9</accession>
<dbReference type="EMBL" id="KN847498">
    <property type="protein sequence ID" value="KIW12159.1"/>
    <property type="molecule type" value="Genomic_DNA"/>
</dbReference>
<feature type="region of interest" description="Disordered" evidence="1">
    <location>
        <begin position="76"/>
        <end position="111"/>
    </location>
</feature>
<dbReference type="GeneID" id="27336517"/>
<keyword evidence="2" id="KW-0472">Membrane</keyword>
<gene>
    <name evidence="3" type="ORF">PV08_09434</name>
</gene>
<evidence type="ECO:0000313" key="4">
    <source>
        <dbReference type="Proteomes" id="UP000053328"/>
    </source>
</evidence>
<name>A0A0D2BLU9_9EURO</name>
<reference evidence="3 4" key="1">
    <citation type="submission" date="2015-01" db="EMBL/GenBank/DDBJ databases">
        <title>The Genome Sequence of Exophiala spinifera CBS89968.</title>
        <authorList>
            <consortium name="The Broad Institute Genomics Platform"/>
            <person name="Cuomo C."/>
            <person name="de Hoog S."/>
            <person name="Gorbushina A."/>
            <person name="Stielow B."/>
            <person name="Teixiera M."/>
            <person name="Abouelleil A."/>
            <person name="Chapman S.B."/>
            <person name="Priest M."/>
            <person name="Young S.K."/>
            <person name="Wortman J."/>
            <person name="Nusbaum C."/>
            <person name="Birren B."/>
        </authorList>
    </citation>
    <scope>NUCLEOTIDE SEQUENCE [LARGE SCALE GENOMIC DNA]</scope>
    <source>
        <strain evidence="3 4">CBS 89968</strain>
    </source>
</reference>
<dbReference type="Proteomes" id="UP000053328">
    <property type="component" value="Unassembled WGS sequence"/>
</dbReference>
<dbReference type="CDD" id="cd12087">
    <property type="entry name" value="TM_EGFR-like"/>
    <property type="match status" value="1"/>
</dbReference>
<keyword evidence="2" id="KW-0812">Transmembrane</keyword>
<sequence>MLWKRKCTNPNDVDDICEKYTSTFETTVIPVVISLTLFFLLGIVLFVIVRKQRRKRKAEEEAQHKAIDDEMELEFTVSEHKQQRSRGQVPPQYRVPDLESSMGPDGPPPKY</sequence>
<dbReference type="HOGENOM" id="CLU_162801_0_0_1"/>
<evidence type="ECO:0000256" key="2">
    <source>
        <dbReference type="SAM" id="Phobius"/>
    </source>
</evidence>
<evidence type="ECO:0000313" key="3">
    <source>
        <dbReference type="EMBL" id="KIW12159.1"/>
    </source>
</evidence>
<protein>
    <submittedName>
        <fullName evidence="3">Uncharacterized protein</fullName>
    </submittedName>
</protein>
<dbReference type="OrthoDB" id="4148911at2759"/>
<dbReference type="AlphaFoldDB" id="A0A0D2BLU9"/>
<dbReference type="RefSeq" id="XP_016232375.1">
    <property type="nucleotide sequence ID" value="XM_016383752.1"/>
</dbReference>
<keyword evidence="4" id="KW-1185">Reference proteome</keyword>